<feature type="transmembrane region" description="Helical" evidence="10">
    <location>
        <begin position="92"/>
        <end position="118"/>
    </location>
</feature>
<evidence type="ECO:0000256" key="4">
    <source>
        <dbReference type="ARBA" id="ARBA00022960"/>
    </source>
</evidence>
<evidence type="ECO:0000256" key="5">
    <source>
        <dbReference type="ARBA" id="ARBA00022984"/>
    </source>
</evidence>
<proteinExistence type="inferred from homology"/>
<dbReference type="PANTHER" id="PTHR47019">
    <property type="entry name" value="LIPID II FLIPPASE MURJ"/>
    <property type="match status" value="1"/>
</dbReference>
<feature type="transmembrane region" description="Helical" evidence="10">
    <location>
        <begin position="130"/>
        <end position="150"/>
    </location>
</feature>
<dbReference type="EMBL" id="BMKN01000001">
    <property type="protein sequence ID" value="GGE37586.1"/>
    <property type="molecule type" value="Genomic_DNA"/>
</dbReference>
<dbReference type="PANTHER" id="PTHR47019:SF1">
    <property type="entry name" value="LIPID II FLIPPASE MURJ"/>
    <property type="match status" value="1"/>
</dbReference>
<name>A0A917AAJ8_9RHOB</name>
<dbReference type="InterPro" id="IPR051050">
    <property type="entry name" value="Lipid_II_flippase_MurJ/MviN"/>
</dbReference>
<evidence type="ECO:0000313" key="13">
    <source>
        <dbReference type="Proteomes" id="UP000606730"/>
    </source>
</evidence>
<keyword evidence="7 10" id="KW-0472">Membrane</keyword>
<keyword evidence="4 10" id="KW-0133">Cell shape</keyword>
<feature type="transmembrane region" description="Helical" evidence="10">
    <location>
        <begin position="475"/>
        <end position="503"/>
    </location>
</feature>
<feature type="transmembrane region" description="Helical" evidence="10">
    <location>
        <begin position="29"/>
        <end position="50"/>
    </location>
</feature>
<keyword evidence="5 10" id="KW-0573">Peptidoglycan synthesis</keyword>
<evidence type="ECO:0000256" key="10">
    <source>
        <dbReference type="HAMAP-Rule" id="MF_02078"/>
    </source>
</evidence>
<accession>A0A917AAJ8</accession>
<dbReference type="PIRSF" id="PIRSF002869">
    <property type="entry name" value="MviN"/>
    <property type="match status" value="1"/>
</dbReference>
<evidence type="ECO:0000256" key="3">
    <source>
        <dbReference type="ARBA" id="ARBA00022692"/>
    </source>
</evidence>
<dbReference type="GO" id="GO:0008360">
    <property type="term" value="P:regulation of cell shape"/>
    <property type="evidence" value="ECO:0007669"/>
    <property type="project" value="UniProtKB-UniRule"/>
</dbReference>
<comment type="pathway">
    <text evidence="10">Cell wall biogenesis; peptidoglycan biosynthesis.</text>
</comment>
<dbReference type="CDD" id="cd13123">
    <property type="entry name" value="MATE_MurJ_like"/>
    <property type="match status" value="1"/>
</dbReference>
<evidence type="ECO:0000256" key="8">
    <source>
        <dbReference type="ARBA" id="ARBA00060041"/>
    </source>
</evidence>
<dbReference type="GO" id="GO:0009252">
    <property type="term" value="P:peptidoglycan biosynthetic process"/>
    <property type="evidence" value="ECO:0007669"/>
    <property type="project" value="UniProtKB-UniRule"/>
</dbReference>
<dbReference type="GO" id="GO:0005886">
    <property type="term" value="C:plasma membrane"/>
    <property type="evidence" value="ECO:0007669"/>
    <property type="project" value="UniProtKB-SubCell"/>
</dbReference>
<evidence type="ECO:0000256" key="9">
    <source>
        <dbReference type="ARBA" id="ARBA00061532"/>
    </source>
</evidence>
<keyword evidence="10 11" id="KW-0961">Cell wall biogenesis/degradation</keyword>
<keyword evidence="6 10" id="KW-1133">Transmembrane helix</keyword>
<dbReference type="GO" id="GO:0015648">
    <property type="term" value="F:lipid-linked peptidoglycan transporter activity"/>
    <property type="evidence" value="ECO:0007669"/>
    <property type="project" value="UniProtKB-UniRule"/>
</dbReference>
<protein>
    <recommendedName>
        <fullName evidence="10">Probable lipid II flippase MurJ</fullName>
    </recommendedName>
</protein>
<reference evidence="12" key="1">
    <citation type="journal article" date="2014" name="Int. J. Syst. Evol. Microbiol.">
        <title>Complete genome sequence of Corynebacterium casei LMG S-19264T (=DSM 44701T), isolated from a smear-ripened cheese.</title>
        <authorList>
            <consortium name="US DOE Joint Genome Institute (JGI-PGF)"/>
            <person name="Walter F."/>
            <person name="Albersmeier A."/>
            <person name="Kalinowski J."/>
            <person name="Ruckert C."/>
        </authorList>
    </citation>
    <scope>NUCLEOTIDE SEQUENCE</scope>
    <source>
        <strain evidence="12">CGMCC 1.16012</strain>
    </source>
</reference>
<evidence type="ECO:0000256" key="7">
    <source>
        <dbReference type="ARBA" id="ARBA00023136"/>
    </source>
</evidence>
<feature type="transmembrane region" description="Helical" evidence="10">
    <location>
        <begin position="448"/>
        <end position="469"/>
    </location>
</feature>
<comment type="function">
    <text evidence="8 10 11">Involved in peptidoglycan biosynthesis. Transports lipid-linked peptidoglycan precursors from the inner to the outer leaflet of the cytoplasmic membrane.</text>
</comment>
<sequence length="514" mass="54666">MRPIRLIQGFLTVGVWTLASRILGFVRDIMIAAFLGSGPVAEAFLIAFSLPNMFRRFFAEGAFNMAFVPMFSKKLEGGEDAEGFAREAFTGLATVLIAFTVLAMFAMPWLVLAMAGGFLNDSRYDLAVDFGRIAFPYILFISLAALLSGVLNATGRFVAAAAAPVLLNVLFISAMVLGRALGWPVGQTLAWTVPIAGIAQMALVWIAAKRAGFRITLQRPRMTPELKRLAIIAAPAALAGGVVQVNLLIGRQVASFFDGAIAWLNYADRLYQLPLGVVGIAIGVVLLPDLSRKLRAGDTAGGQAALSRAAELSLALTIPASVALIAIPGALVGVLFQRGAFGPEDTAATALALGIYGLGLPAFVIQKVLQPLYFAREDTRSPFRYALVAMVVNAVLAIGLAPMIGYLAAAWGTTLSAWGMVILLWRGSRNMGQEAELDARFWQRIGRIVLASVLMGALLYAASLALTGWLEANTIRYAALAALVGLGLISYGVIGQLIGAFRLSDMKAELRRSN</sequence>
<feature type="transmembrane region" description="Helical" evidence="10">
    <location>
        <begin position="157"/>
        <end position="177"/>
    </location>
</feature>
<reference evidence="12" key="2">
    <citation type="submission" date="2020-09" db="EMBL/GenBank/DDBJ databases">
        <authorList>
            <person name="Sun Q."/>
            <person name="Zhou Y."/>
        </authorList>
    </citation>
    <scope>NUCLEOTIDE SEQUENCE</scope>
    <source>
        <strain evidence="12">CGMCC 1.16012</strain>
    </source>
</reference>
<dbReference type="Pfam" id="PF03023">
    <property type="entry name" value="MurJ"/>
    <property type="match status" value="1"/>
</dbReference>
<gene>
    <name evidence="12" type="primary">mviN</name>
    <name evidence="10" type="synonym">murJ</name>
    <name evidence="12" type="ORF">GCM10011517_01660</name>
</gene>
<keyword evidence="10" id="KW-0997">Cell inner membrane</keyword>
<comment type="subcellular location">
    <subcellularLocation>
        <location evidence="10">Cell inner membrane</location>
        <topology evidence="10">Multi-pass membrane protein</topology>
    </subcellularLocation>
    <subcellularLocation>
        <location evidence="1">Cell membrane</location>
        <topology evidence="1">Multi-pass membrane protein</topology>
    </subcellularLocation>
</comment>
<keyword evidence="10 11" id="KW-0813">Transport</keyword>
<dbReference type="GO" id="GO:0034204">
    <property type="term" value="P:lipid translocation"/>
    <property type="evidence" value="ECO:0007669"/>
    <property type="project" value="TreeGrafter"/>
</dbReference>
<feature type="transmembrane region" description="Helical" evidence="10">
    <location>
        <begin position="385"/>
        <end position="404"/>
    </location>
</feature>
<evidence type="ECO:0000256" key="11">
    <source>
        <dbReference type="PIRNR" id="PIRNR002869"/>
    </source>
</evidence>
<organism evidence="12 13">
    <name type="scientific">Actibacterium pelagium</name>
    <dbReference type="NCBI Taxonomy" id="2029103"/>
    <lineage>
        <taxon>Bacteria</taxon>
        <taxon>Pseudomonadati</taxon>
        <taxon>Pseudomonadota</taxon>
        <taxon>Alphaproteobacteria</taxon>
        <taxon>Rhodobacterales</taxon>
        <taxon>Roseobacteraceae</taxon>
        <taxon>Actibacterium</taxon>
    </lineage>
</organism>
<evidence type="ECO:0000256" key="1">
    <source>
        <dbReference type="ARBA" id="ARBA00004651"/>
    </source>
</evidence>
<evidence type="ECO:0000256" key="6">
    <source>
        <dbReference type="ARBA" id="ARBA00022989"/>
    </source>
</evidence>
<feature type="transmembrane region" description="Helical" evidence="10">
    <location>
        <begin position="229"/>
        <end position="250"/>
    </location>
</feature>
<dbReference type="Proteomes" id="UP000606730">
    <property type="component" value="Unassembled WGS sequence"/>
</dbReference>
<feature type="transmembrane region" description="Helical" evidence="10">
    <location>
        <begin position="347"/>
        <end position="365"/>
    </location>
</feature>
<comment type="similarity">
    <text evidence="9 10 11">Belongs to the MurJ/MviN family.</text>
</comment>
<evidence type="ECO:0000313" key="12">
    <source>
        <dbReference type="EMBL" id="GGE37586.1"/>
    </source>
</evidence>
<dbReference type="RefSeq" id="WP_095596881.1">
    <property type="nucleotide sequence ID" value="NZ_BMKN01000001.1"/>
</dbReference>
<dbReference type="GO" id="GO:0071555">
    <property type="term" value="P:cell wall organization"/>
    <property type="evidence" value="ECO:0007669"/>
    <property type="project" value="UniProtKB-UniRule"/>
</dbReference>
<evidence type="ECO:0000256" key="2">
    <source>
        <dbReference type="ARBA" id="ARBA00022475"/>
    </source>
</evidence>
<keyword evidence="2 10" id="KW-1003">Cell membrane</keyword>
<dbReference type="PRINTS" id="PR01806">
    <property type="entry name" value="VIRFACTRMVIN"/>
</dbReference>
<dbReference type="NCBIfam" id="TIGR01695">
    <property type="entry name" value="murJ_mviN"/>
    <property type="match status" value="1"/>
</dbReference>
<feature type="transmembrane region" description="Helical" evidence="10">
    <location>
        <begin position="410"/>
        <end position="427"/>
    </location>
</feature>
<feature type="transmembrane region" description="Helical" evidence="10">
    <location>
        <begin position="189"/>
        <end position="208"/>
    </location>
</feature>
<feature type="transmembrane region" description="Helical" evidence="10">
    <location>
        <begin position="270"/>
        <end position="291"/>
    </location>
</feature>
<keyword evidence="13" id="KW-1185">Reference proteome</keyword>
<dbReference type="HAMAP" id="MF_02078">
    <property type="entry name" value="MurJ_MviN"/>
    <property type="match status" value="1"/>
</dbReference>
<dbReference type="InterPro" id="IPR004268">
    <property type="entry name" value="MurJ"/>
</dbReference>
<dbReference type="AlphaFoldDB" id="A0A917AAJ8"/>
<feature type="transmembrane region" description="Helical" evidence="10">
    <location>
        <begin position="312"/>
        <end position="335"/>
    </location>
</feature>
<dbReference type="OrthoDB" id="9816572at2"/>
<comment type="caution">
    <text evidence="12">The sequence shown here is derived from an EMBL/GenBank/DDBJ whole genome shotgun (WGS) entry which is preliminary data.</text>
</comment>
<keyword evidence="3 10" id="KW-0812">Transmembrane</keyword>